<comment type="similarity">
    <text evidence="2">Belongs to the phospholipase D family.</text>
</comment>
<evidence type="ECO:0000259" key="7">
    <source>
        <dbReference type="PROSITE" id="PS50035"/>
    </source>
</evidence>
<dbReference type="Proteomes" id="UP001172109">
    <property type="component" value="Unassembled WGS sequence"/>
</dbReference>
<dbReference type="Gene3D" id="3.30.870.10">
    <property type="entry name" value="Endonuclease Chain A"/>
    <property type="match status" value="1"/>
</dbReference>
<dbReference type="GO" id="GO:0006793">
    <property type="term" value="P:phosphorus metabolic process"/>
    <property type="evidence" value="ECO:0007669"/>
    <property type="project" value="UniProtKB-ARBA"/>
</dbReference>
<dbReference type="PANTHER" id="PTHR43856">
    <property type="entry name" value="CARDIOLIPIN HYDROLASE"/>
    <property type="match status" value="1"/>
</dbReference>
<protein>
    <recommendedName>
        <fullName evidence="3">phospholipase D</fullName>
        <ecNumber evidence="3">3.1.4.4</ecNumber>
    </recommendedName>
</protein>
<dbReference type="EMBL" id="JAUJQS010000079">
    <property type="protein sequence ID" value="MDN7570880.1"/>
    <property type="molecule type" value="Genomic_DNA"/>
</dbReference>
<comment type="catalytic activity">
    <reaction evidence="1">
        <text>a 1,2-diacyl-sn-glycero-3-phosphocholine + H2O = a 1,2-diacyl-sn-glycero-3-phosphate + choline + H(+)</text>
        <dbReference type="Rhea" id="RHEA:14445"/>
        <dbReference type="ChEBI" id="CHEBI:15354"/>
        <dbReference type="ChEBI" id="CHEBI:15377"/>
        <dbReference type="ChEBI" id="CHEBI:15378"/>
        <dbReference type="ChEBI" id="CHEBI:57643"/>
        <dbReference type="ChEBI" id="CHEBI:58608"/>
        <dbReference type="EC" id="3.1.4.4"/>
    </reaction>
</comment>
<dbReference type="PROSITE" id="PS50035">
    <property type="entry name" value="PLD"/>
    <property type="match status" value="1"/>
</dbReference>
<name>A0AAP4RBR3_9BURK</name>
<dbReference type="Pfam" id="PF13091">
    <property type="entry name" value="PLDc_2"/>
    <property type="match status" value="1"/>
</dbReference>
<dbReference type="CDD" id="cd09174">
    <property type="entry name" value="PLDc_Nuc_like_unchar2"/>
    <property type="match status" value="1"/>
</dbReference>
<evidence type="ECO:0000256" key="4">
    <source>
        <dbReference type="ARBA" id="ARBA00022801"/>
    </source>
</evidence>
<gene>
    <name evidence="8" type="ORF">QZM56_41080</name>
</gene>
<dbReference type="AlphaFoldDB" id="A0AAP4RBR3"/>
<dbReference type="GO" id="GO:0016042">
    <property type="term" value="P:lipid catabolic process"/>
    <property type="evidence" value="ECO:0007669"/>
    <property type="project" value="UniProtKB-KW"/>
</dbReference>
<dbReference type="GO" id="GO:0016891">
    <property type="term" value="F:RNA endonuclease activity producing 5'-phosphomonoesters, hydrolytic mechanism"/>
    <property type="evidence" value="ECO:0007669"/>
    <property type="project" value="TreeGrafter"/>
</dbReference>
<reference evidence="8" key="1">
    <citation type="submission" date="2023-07" db="EMBL/GenBank/DDBJ databases">
        <title>A collection of bacterial strains from the Burkholderia cepacia Research Laboratory and Repository.</title>
        <authorList>
            <person name="Lipuma J."/>
            <person name="Spilker T."/>
            <person name="Caverly L."/>
        </authorList>
    </citation>
    <scope>NUCLEOTIDE SEQUENCE</scope>
    <source>
        <strain evidence="8">AU44979</strain>
    </source>
</reference>
<dbReference type="InterPro" id="IPR051406">
    <property type="entry name" value="PLD_domain"/>
</dbReference>
<organism evidence="8 9">
    <name type="scientific">Burkholderia contaminans</name>
    <dbReference type="NCBI Taxonomy" id="488447"/>
    <lineage>
        <taxon>Bacteria</taxon>
        <taxon>Pseudomonadati</taxon>
        <taxon>Pseudomonadota</taxon>
        <taxon>Betaproteobacteria</taxon>
        <taxon>Burkholderiales</taxon>
        <taxon>Burkholderiaceae</taxon>
        <taxon>Burkholderia</taxon>
        <taxon>Burkholderia cepacia complex</taxon>
    </lineage>
</organism>
<dbReference type="GO" id="GO:0004630">
    <property type="term" value="F:phospholipase D activity"/>
    <property type="evidence" value="ECO:0007669"/>
    <property type="project" value="UniProtKB-EC"/>
</dbReference>
<evidence type="ECO:0000256" key="6">
    <source>
        <dbReference type="ARBA" id="ARBA00023098"/>
    </source>
</evidence>
<keyword evidence="6" id="KW-0443">Lipid metabolism</keyword>
<feature type="domain" description="PLD phosphodiesterase" evidence="7">
    <location>
        <begin position="85"/>
        <end position="112"/>
    </location>
</feature>
<dbReference type="InterPro" id="IPR001736">
    <property type="entry name" value="PLipase_D/transphosphatidylase"/>
</dbReference>
<evidence type="ECO:0000256" key="1">
    <source>
        <dbReference type="ARBA" id="ARBA00000798"/>
    </source>
</evidence>
<dbReference type="InterPro" id="IPR025202">
    <property type="entry name" value="PLD-like_dom"/>
</dbReference>
<proteinExistence type="inferred from homology"/>
<evidence type="ECO:0000313" key="8">
    <source>
        <dbReference type="EMBL" id="MDN7570880.1"/>
    </source>
</evidence>
<evidence type="ECO:0000256" key="5">
    <source>
        <dbReference type="ARBA" id="ARBA00022963"/>
    </source>
</evidence>
<evidence type="ECO:0000256" key="2">
    <source>
        <dbReference type="ARBA" id="ARBA00008664"/>
    </source>
</evidence>
<evidence type="ECO:0000313" key="9">
    <source>
        <dbReference type="Proteomes" id="UP001172109"/>
    </source>
</evidence>
<keyword evidence="4" id="KW-0378">Hydrolase</keyword>
<dbReference type="EC" id="3.1.4.4" evidence="3"/>
<keyword evidence="5" id="KW-0442">Lipid degradation</keyword>
<evidence type="ECO:0000256" key="3">
    <source>
        <dbReference type="ARBA" id="ARBA00012027"/>
    </source>
</evidence>
<dbReference type="PANTHER" id="PTHR43856:SF1">
    <property type="entry name" value="MITOCHONDRIAL CARDIOLIPIN HYDROLASE"/>
    <property type="match status" value="1"/>
</dbReference>
<dbReference type="SUPFAM" id="SSF56024">
    <property type="entry name" value="Phospholipase D/nuclease"/>
    <property type="match status" value="1"/>
</dbReference>
<sequence length="222" mass="25745">MEAPPQKTHAHFERIDEHIRTELLKARESIRVCVAWINWDKYSTVLLQLAERGVKIELMYNKDNSNGQILPGPAIDVFPISGIGGSALMHNKFCIIDEKVVITGSYNWSKGAVMHFENIVVIENDFRLVKAYLHTFEDLKHHYFYKRLTYIKCGCPGFRGSCRARAVHIVVLEPESEPDEVSEVHLYQICMRHLHVAHLDKRHVSHLLRNIGLIDEDHYCWC</sequence>
<accession>A0AAP4RBR3</accession>
<dbReference type="RefSeq" id="WP_301790498.1">
    <property type="nucleotide sequence ID" value="NZ_JAUJQS010000079.1"/>
</dbReference>
<comment type="caution">
    <text evidence="8">The sequence shown here is derived from an EMBL/GenBank/DDBJ whole genome shotgun (WGS) entry which is preliminary data.</text>
</comment>
<dbReference type="SMART" id="SM00155">
    <property type="entry name" value="PLDc"/>
    <property type="match status" value="1"/>
</dbReference>